<reference evidence="8 9" key="1">
    <citation type="submission" date="2018-02" db="EMBL/GenBank/DDBJ databases">
        <title>Complete genome sequence of Agrobacterium tumefaciens 1D1609.</title>
        <authorList>
            <person name="Cho S.-T."/>
            <person name="Haryono M."/>
            <person name="Chang H.-H."/>
            <person name="Santos M.N."/>
            <person name="Lai E.-M."/>
            <person name="Kuo C.-H."/>
        </authorList>
    </citation>
    <scope>NUCLEOTIDE SEQUENCE [LARGE SCALE GENOMIC DNA]</scope>
    <source>
        <strain evidence="8 9">1D1609</strain>
    </source>
</reference>
<sequence>MMALRVLYVDDDPALARLSSRVLGRHGMEVVHATSVASGLELFQNGQFDVVVLDHYFQTATGMEFLAAIQTIPARAPVLYVTGSNEAQIAIDALKAGAADYVIKNVGDDFFPLLLTAIEQALENHRLRQTKEEADRLLVKAKEHAEMMVKEMNHRVANSLSLVSAMIRLQINTLKSQEAETALLETQSRISAIAGVHRSLYNTANVGLVSLSSYLTSIIGDLFQAVPGSSSVTVETSLCEIDLKADHAVALGVIITELLTNALKYAYPDQTGTVRVKLSEDNGQFVLLVEDDGVGVPSNSTPRGTGLGTKLIMAMAQNIGARVEQTHTHPELRQGTRFTMTWHEKRQD</sequence>
<dbReference type="SMART" id="SM00387">
    <property type="entry name" value="HATPase_c"/>
    <property type="match status" value="1"/>
</dbReference>
<dbReference type="PANTHER" id="PTHR41523">
    <property type="entry name" value="TWO-COMPONENT SYSTEM SENSOR PROTEIN"/>
    <property type="match status" value="1"/>
</dbReference>
<evidence type="ECO:0000256" key="5">
    <source>
        <dbReference type="ARBA" id="ARBA00022741"/>
    </source>
</evidence>
<dbReference type="EC" id="2.7.13.3" evidence="2"/>
<dbReference type="InterPro" id="IPR003594">
    <property type="entry name" value="HATPase_dom"/>
</dbReference>
<dbReference type="Pfam" id="PF02518">
    <property type="entry name" value="HATPase_c"/>
    <property type="match status" value="1"/>
</dbReference>
<dbReference type="GO" id="GO:0000160">
    <property type="term" value="P:phosphorelay signal transduction system"/>
    <property type="evidence" value="ECO:0007669"/>
    <property type="project" value="InterPro"/>
</dbReference>
<dbReference type="SMART" id="SM00448">
    <property type="entry name" value="REC"/>
    <property type="match status" value="1"/>
</dbReference>
<dbReference type="CDD" id="cd00156">
    <property type="entry name" value="REC"/>
    <property type="match status" value="1"/>
</dbReference>
<gene>
    <name evidence="8" type="primary">fsrR</name>
    <name evidence="8" type="ORF">At1D1609_21080</name>
</gene>
<organism evidence="8 9">
    <name type="scientific">Agrobacterium tumefaciens</name>
    <dbReference type="NCBI Taxonomy" id="358"/>
    <lineage>
        <taxon>Bacteria</taxon>
        <taxon>Pseudomonadati</taxon>
        <taxon>Pseudomonadota</taxon>
        <taxon>Alphaproteobacteria</taxon>
        <taxon>Hyphomicrobiales</taxon>
        <taxon>Rhizobiaceae</taxon>
        <taxon>Rhizobium/Agrobacterium group</taxon>
        <taxon>Agrobacterium</taxon>
        <taxon>Agrobacterium tumefaciens complex</taxon>
    </lineage>
</organism>
<evidence type="ECO:0000256" key="4">
    <source>
        <dbReference type="ARBA" id="ARBA00022679"/>
    </source>
</evidence>
<keyword evidence="4" id="KW-0808">Transferase</keyword>
<dbReference type="InterPro" id="IPR011006">
    <property type="entry name" value="CheY-like_superfamily"/>
</dbReference>
<dbReference type="PROSITE" id="PS50110">
    <property type="entry name" value="RESPONSE_REGULATORY"/>
    <property type="match status" value="1"/>
</dbReference>
<dbReference type="InterPro" id="IPR001789">
    <property type="entry name" value="Sig_transdc_resp-reg_receiver"/>
</dbReference>
<dbReference type="SUPFAM" id="SSF55874">
    <property type="entry name" value="ATPase domain of HSP90 chaperone/DNA topoisomerase II/histidine kinase"/>
    <property type="match status" value="1"/>
</dbReference>
<dbReference type="Gene3D" id="3.40.50.2300">
    <property type="match status" value="1"/>
</dbReference>
<keyword evidence="6 8" id="KW-0418">Kinase</keyword>
<name>A0A2L2LCU5_AGRTU</name>
<accession>A0A2L2LCU5</accession>
<dbReference type="Pfam" id="PF07568">
    <property type="entry name" value="HisKA_2"/>
    <property type="match status" value="1"/>
</dbReference>
<dbReference type="SUPFAM" id="SSF52172">
    <property type="entry name" value="CheY-like"/>
    <property type="match status" value="1"/>
</dbReference>
<dbReference type="PROSITE" id="PS50109">
    <property type="entry name" value="HIS_KIN"/>
    <property type="match status" value="1"/>
</dbReference>
<dbReference type="InterPro" id="IPR011495">
    <property type="entry name" value="Sig_transdc_His_kin_sub2_dim/P"/>
</dbReference>
<dbReference type="Pfam" id="PF00072">
    <property type="entry name" value="Response_reg"/>
    <property type="match status" value="1"/>
</dbReference>
<keyword evidence="5" id="KW-0547">Nucleotide-binding</keyword>
<evidence type="ECO:0000256" key="2">
    <source>
        <dbReference type="ARBA" id="ARBA00012438"/>
    </source>
</evidence>
<evidence type="ECO:0000313" key="8">
    <source>
        <dbReference type="EMBL" id="AVH42162.1"/>
    </source>
</evidence>
<dbReference type="GO" id="GO:0005524">
    <property type="term" value="F:ATP binding"/>
    <property type="evidence" value="ECO:0007669"/>
    <property type="project" value="UniProtKB-KW"/>
</dbReference>
<dbReference type="InterPro" id="IPR036890">
    <property type="entry name" value="HATPase_C_sf"/>
</dbReference>
<dbReference type="Proteomes" id="UP000237717">
    <property type="component" value="Chromosome I"/>
</dbReference>
<evidence type="ECO:0000256" key="1">
    <source>
        <dbReference type="ARBA" id="ARBA00000085"/>
    </source>
</evidence>
<proteinExistence type="predicted"/>
<keyword evidence="7" id="KW-0067">ATP-binding</keyword>
<dbReference type="RefSeq" id="WP_065655881.1">
    <property type="nucleotide sequence ID" value="NZ_CP026924.1"/>
</dbReference>
<keyword evidence="3" id="KW-0597">Phosphoprotein</keyword>
<dbReference type="Gene3D" id="3.30.565.10">
    <property type="entry name" value="Histidine kinase-like ATPase, C-terminal domain"/>
    <property type="match status" value="1"/>
</dbReference>
<evidence type="ECO:0000313" key="9">
    <source>
        <dbReference type="Proteomes" id="UP000237717"/>
    </source>
</evidence>
<dbReference type="GO" id="GO:0004673">
    <property type="term" value="F:protein histidine kinase activity"/>
    <property type="evidence" value="ECO:0007669"/>
    <property type="project" value="UniProtKB-EC"/>
</dbReference>
<evidence type="ECO:0000256" key="6">
    <source>
        <dbReference type="ARBA" id="ARBA00022777"/>
    </source>
</evidence>
<evidence type="ECO:0000256" key="3">
    <source>
        <dbReference type="ARBA" id="ARBA00022553"/>
    </source>
</evidence>
<dbReference type="InterPro" id="IPR005467">
    <property type="entry name" value="His_kinase_dom"/>
</dbReference>
<dbReference type="PANTHER" id="PTHR41523:SF8">
    <property type="entry name" value="ETHYLENE RESPONSE SENSOR PROTEIN"/>
    <property type="match status" value="1"/>
</dbReference>
<evidence type="ECO:0000256" key="7">
    <source>
        <dbReference type="ARBA" id="ARBA00022840"/>
    </source>
</evidence>
<comment type="catalytic activity">
    <reaction evidence="1">
        <text>ATP + protein L-histidine = ADP + protein N-phospho-L-histidine.</text>
        <dbReference type="EC" id="2.7.13.3"/>
    </reaction>
</comment>
<dbReference type="EMBL" id="CP026924">
    <property type="protein sequence ID" value="AVH42162.1"/>
    <property type="molecule type" value="Genomic_DNA"/>
</dbReference>
<protein>
    <recommendedName>
        <fullName evidence="2">histidine kinase</fullName>
        <ecNumber evidence="2">2.7.13.3</ecNumber>
    </recommendedName>
</protein>
<dbReference type="AlphaFoldDB" id="A0A2L2LCU5"/>